<dbReference type="Proteomes" id="UP000029385">
    <property type="component" value="Unassembled WGS sequence"/>
</dbReference>
<keyword evidence="3" id="KW-1185">Reference proteome</keyword>
<reference evidence="2 3" key="1">
    <citation type="submission" date="2013-09" db="EMBL/GenBank/DDBJ databases">
        <title>Genome sequencing of Arenimonas oryziterrae.</title>
        <authorList>
            <person name="Chen F."/>
            <person name="Wang G."/>
        </authorList>
    </citation>
    <scope>NUCLEOTIDE SEQUENCE [LARGE SCALE GENOMIC DNA]</scope>
    <source>
        <strain evidence="2 3">YC6267</strain>
    </source>
</reference>
<evidence type="ECO:0000313" key="2">
    <source>
        <dbReference type="EMBL" id="KFN45084.1"/>
    </source>
</evidence>
<feature type="transmembrane region" description="Helical" evidence="1">
    <location>
        <begin position="128"/>
        <end position="148"/>
    </location>
</feature>
<accession>A0A091B2H4</accession>
<gene>
    <name evidence="2" type="ORF">N789_03415</name>
</gene>
<proteinExistence type="predicted"/>
<sequence length="534" mass="57646">MTTLKAVRTGDEWCLSVVRSPALAEDGVRLDEAISRGRCIIEQSYQRLGIAAGLWQLEFPKAAIGVGEVVVGYADLLAEACAKSADDVCEMPMPANYVSLRTVALALRARGCRVGGQAGRRFLDAARFLLASLVAGLLALFSVMRASVGNDRLPAQADVLFAMHGESSNRTRHLLSVLRQGSPPAGILVLGRPQASLARIRETWKKEAGVAMPPLARPFSLLALLASMPQSIRMLAQGFRLASEQEYLPPARELVAIVYRVLLGAASAAWWRAGRFQARTVCYGHTGIADTTALEMEQQRQGVRTVHVVHGISSGLNFCGRSTVAVFRCGRDARRHERLGGYGQCRAHVAARPGLRSPPTGVLLLTNLAHPMNPRSCAEGILDEACALRLAGEAVAVSTGQGPRLWRPHPTFTSLSEAQRMQLTEIAATAGFRKTDGEEQLADLARSSRWLVSTASTAIVDLLGQGLLPFLLNWQPLDPDAALAHYPLHASDAAGLAALFKADSDMHYRQAMFERAWEEIQPSAPLQLTQITSG</sequence>
<evidence type="ECO:0000313" key="3">
    <source>
        <dbReference type="Proteomes" id="UP000029385"/>
    </source>
</evidence>
<dbReference type="EMBL" id="AVCI01000001">
    <property type="protein sequence ID" value="KFN45084.1"/>
    <property type="molecule type" value="Genomic_DNA"/>
</dbReference>
<protein>
    <submittedName>
        <fullName evidence="2">Uncharacterized protein</fullName>
    </submittedName>
</protein>
<dbReference type="RefSeq" id="WP_022969249.1">
    <property type="nucleotide sequence ID" value="NZ_ATVD01000002.1"/>
</dbReference>
<keyword evidence="1" id="KW-1133">Transmembrane helix</keyword>
<organism evidence="2 3">
    <name type="scientific">Arenimonas oryziterrae DSM 21050 = YC6267</name>
    <dbReference type="NCBI Taxonomy" id="1121015"/>
    <lineage>
        <taxon>Bacteria</taxon>
        <taxon>Pseudomonadati</taxon>
        <taxon>Pseudomonadota</taxon>
        <taxon>Gammaproteobacteria</taxon>
        <taxon>Lysobacterales</taxon>
        <taxon>Lysobacteraceae</taxon>
        <taxon>Arenimonas</taxon>
    </lineage>
</organism>
<evidence type="ECO:0000256" key="1">
    <source>
        <dbReference type="SAM" id="Phobius"/>
    </source>
</evidence>
<dbReference type="STRING" id="1121015.GCA_000420545_01628"/>
<keyword evidence="1" id="KW-0812">Transmembrane</keyword>
<dbReference type="PATRIC" id="fig|1121015.4.peg.673"/>
<keyword evidence="1" id="KW-0472">Membrane</keyword>
<comment type="caution">
    <text evidence="2">The sequence shown here is derived from an EMBL/GenBank/DDBJ whole genome shotgun (WGS) entry which is preliminary data.</text>
</comment>
<dbReference type="AlphaFoldDB" id="A0A091B2H4"/>
<name>A0A091B2H4_9GAMM</name>